<dbReference type="AlphaFoldDB" id="Q9F5J0"/>
<name>Q9F5J0_STRAT</name>
<dbReference type="Gene3D" id="1.10.10.10">
    <property type="entry name" value="Winged helix-like DNA-binding domain superfamily/Winged helix DNA-binding domain"/>
    <property type="match status" value="1"/>
</dbReference>
<dbReference type="EMBL" id="AF322256">
    <property type="protein sequence ID" value="AAL15604.1"/>
    <property type="molecule type" value="Genomic_DNA"/>
</dbReference>
<keyword evidence="5" id="KW-0804">Transcription</keyword>
<dbReference type="PANTHER" id="PTHR48111">
    <property type="entry name" value="REGULATOR OF RPOS"/>
    <property type="match status" value="1"/>
</dbReference>
<evidence type="ECO:0000256" key="8">
    <source>
        <dbReference type="PROSITE-ProRule" id="PRU01091"/>
    </source>
</evidence>
<feature type="domain" description="Response regulatory" evidence="9">
    <location>
        <begin position="16"/>
        <end position="127"/>
    </location>
</feature>
<organism evidence="11">
    <name type="scientific">Streptomyces antibioticus</name>
    <dbReference type="NCBI Taxonomy" id="1890"/>
    <lineage>
        <taxon>Bacteria</taxon>
        <taxon>Bacillati</taxon>
        <taxon>Actinomycetota</taxon>
        <taxon>Actinomycetes</taxon>
        <taxon>Kitasatosporales</taxon>
        <taxon>Streptomycetaceae</taxon>
        <taxon>Streptomyces</taxon>
    </lineage>
</organism>
<gene>
    <name evidence="11" type="primary">sim1</name>
</gene>
<dbReference type="GO" id="GO:0000156">
    <property type="term" value="F:phosphorelay response regulator activity"/>
    <property type="evidence" value="ECO:0007669"/>
    <property type="project" value="TreeGrafter"/>
</dbReference>
<reference evidence="11" key="1">
    <citation type="journal article" date="2002" name="Arch. Microbiol.">
        <title>Cloning and analysis of the simocyclinone biosynthetic gene cluster of Streptomyces antibioticus Tu 6040.</title>
        <authorList>
            <person name="Galm U."/>
            <person name="Schimana J."/>
            <person name="Fiedler H.-P."/>
            <person name="Schmidt J."/>
            <person name="Li S.-M."/>
            <person name="Heide L."/>
        </authorList>
    </citation>
    <scope>NUCLEOTIDE SEQUENCE</scope>
    <source>
        <strain evidence="11">Tu 6040</strain>
    </source>
</reference>
<dbReference type="Gene3D" id="3.40.50.2300">
    <property type="match status" value="1"/>
</dbReference>
<feature type="modified residue" description="4-aspartylphosphate" evidence="7">
    <location>
        <position position="63"/>
    </location>
</feature>
<dbReference type="SUPFAM" id="SSF46894">
    <property type="entry name" value="C-terminal effector domain of the bipartite response regulators"/>
    <property type="match status" value="1"/>
</dbReference>
<evidence type="ECO:0000256" key="7">
    <source>
        <dbReference type="PROSITE-ProRule" id="PRU00169"/>
    </source>
</evidence>
<evidence type="ECO:0000256" key="3">
    <source>
        <dbReference type="ARBA" id="ARBA00023015"/>
    </source>
</evidence>
<dbReference type="Pfam" id="PF00486">
    <property type="entry name" value="Trans_reg_C"/>
    <property type="match status" value="1"/>
</dbReference>
<keyword evidence="2" id="KW-0902">Two-component regulatory system</keyword>
<dbReference type="Pfam" id="PF00072">
    <property type="entry name" value="Response_reg"/>
    <property type="match status" value="1"/>
</dbReference>
<evidence type="ECO:0000256" key="4">
    <source>
        <dbReference type="ARBA" id="ARBA00023125"/>
    </source>
</evidence>
<dbReference type="PANTHER" id="PTHR48111:SF72">
    <property type="entry name" value="SENSORY TRANSDUCTION PROTEIN REGX3"/>
    <property type="match status" value="1"/>
</dbReference>
<dbReference type="PROSITE" id="PS50110">
    <property type="entry name" value="RESPONSE_REGULATORY"/>
    <property type="match status" value="1"/>
</dbReference>
<keyword evidence="4 8" id="KW-0238">DNA-binding</keyword>
<evidence type="ECO:0000259" key="9">
    <source>
        <dbReference type="PROSITE" id="PS50110"/>
    </source>
</evidence>
<evidence type="ECO:0000256" key="5">
    <source>
        <dbReference type="ARBA" id="ARBA00023163"/>
    </source>
</evidence>
<dbReference type="GO" id="GO:0032993">
    <property type="term" value="C:protein-DNA complex"/>
    <property type="evidence" value="ECO:0007669"/>
    <property type="project" value="TreeGrafter"/>
</dbReference>
<dbReference type="EMBL" id="AF321122">
    <property type="protein sequence ID" value="AAG34188.1"/>
    <property type="molecule type" value="Genomic_DNA"/>
</dbReference>
<dbReference type="FunFam" id="1.10.10.10:FF:000018">
    <property type="entry name" value="DNA-binding response regulator ResD"/>
    <property type="match status" value="1"/>
</dbReference>
<dbReference type="InterPro" id="IPR039420">
    <property type="entry name" value="WalR-like"/>
</dbReference>
<dbReference type="InterPro" id="IPR036388">
    <property type="entry name" value="WH-like_DNA-bd_sf"/>
</dbReference>
<dbReference type="InterPro" id="IPR001789">
    <property type="entry name" value="Sig_transdc_resp-reg_receiver"/>
</dbReference>
<evidence type="ECO:0000256" key="1">
    <source>
        <dbReference type="ARBA" id="ARBA00022553"/>
    </source>
</evidence>
<protein>
    <recommendedName>
        <fullName evidence="6">Sensory transduction protein RegX3</fullName>
    </recommendedName>
</protein>
<dbReference type="SMART" id="SM00448">
    <property type="entry name" value="REC"/>
    <property type="match status" value="1"/>
</dbReference>
<dbReference type="CDD" id="cd00383">
    <property type="entry name" value="trans_reg_C"/>
    <property type="match status" value="1"/>
</dbReference>
<dbReference type="PROSITE" id="PS51755">
    <property type="entry name" value="OMPR_PHOB"/>
    <property type="match status" value="1"/>
</dbReference>
<dbReference type="InterPro" id="IPR016032">
    <property type="entry name" value="Sig_transdc_resp-reg_C-effctor"/>
</dbReference>
<sequence>MRERPSKLTSGGSVVQILTVTDDLQFFEELADDLPNRGFQARREDGIGGALTKCRSVDVILVDLAISETDGFEVCRAIRAVSHVPIIVVSARDDELDQILSLKLGADDYIVWPCGMRQLVARMEALIRRARNAWESWGVPLASAEAGVRQFGPVRIDLQRRSVTRDGHEVPLTRKEFDMLALLATDPGRVFTREQIMFEVWGHDGAGDTRTLGVHVTGIRKKLRMPELVETVRGVGFRLANHTLSEDQAAA</sequence>
<evidence type="ECO:0000256" key="2">
    <source>
        <dbReference type="ARBA" id="ARBA00023012"/>
    </source>
</evidence>
<dbReference type="SMART" id="SM00862">
    <property type="entry name" value="Trans_reg_C"/>
    <property type="match status" value="1"/>
</dbReference>
<dbReference type="InterPro" id="IPR001867">
    <property type="entry name" value="OmpR/PhoB-type_DNA-bd"/>
</dbReference>
<keyword evidence="3" id="KW-0805">Transcription regulation</keyword>
<evidence type="ECO:0000256" key="6">
    <source>
        <dbReference type="ARBA" id="ARBA00041201"/>
    </source>
</evidence>
<dbReference type="GO" id="GO:0006355">
    <property type="term" value="P:regulation of DNA-templated transcription"/>
    <property type="evidence" value="ECO:0007669"/>
    <property type="project" value="InterPro"/>
</dbReference>
<dbReference type="GO" id="GO:0005829">
    <property type="term" value="C:cytosol"/>
    <property type="evidence" value="ECO:0007669"/>
    <property type="project" value="TreeGrafter"/>
</dbReference>
<keyword evidence="1 7" id="KW-0597">Phosphoprotein</keyword>
<accession>Q9F5J0</accession>
<evidence type="ECO:0000259" key="10">
    <source>
        <dbReference type="PROSITE" id="PS51755"/>
    </source>
</evidence>
<dbReference type="GO" id="GO:0000976">
    <property type="term" value="F:transcription cis-regulatory region binding"/>
    <property type="evidence" value="ECO:0007669"/>
    <property type="project" value="TreeGrafter"/>
</dbReference>
<feature type="domain" description="OmpR/PhoB-type" evidence="10">
    <location>
        <begin position="146"/>
        <end position="241"/>
    </location>
</feature>
<dbReference type="SUPFAM" id="SSF52172">
    <property type="entry name" value="CheY-like"/>
    <property type="match status" value="1"/>
</dbReference>
<proteinExistence type="predicted"/>
<feature type="DNA-binding region" description="OmpR/PhoB-type" evidence="8">
    <location>
        <begin position="146"/>
        <end position="241"/>
    </location>
</feature>
<dbReference type="InterPro" id="IPR011006">
    <property type="entry name" value="CheY-like_superfamily"/>
</dbReference>
<dbReference type="Gene3D" id="6.10.250.690">
    <property type="match status" value="1"/>
</dbReference>
<evidence type="ECO:0000313" key="11">
    <source>
        <dbReference type="EMBL" id="AAG34188.1"/>
    </source>
</evidence>